<comment type="caution">
    <text evidence="1">The sequence shown here is derived from an EMBL/GenBank/DDBJ whole genome shotgun (WGS) entry which is preliminary data.</text>
</comment>
<evidence type="ECO:0000313" key="2">
    <source>
        <dbReference type="Proteomes" id="UP001552594"/>
    </source>
</evidence>
<gene>
    <name evidence="1" type="ORF">AB0L16_21695</name>
</gene>
<keyword evidence="2" id="KW-1185">Reference proteome</keyword>
<protein>
    <submittedName>
        <fullName evidence="1">Uncharacterized protein</fullName>
    </submittedName>
</protein>
<reference evidence="1 2" key="1">
    <citation type="submission" date="2024-06" db="EMBL/GenBank/DDBJ databases">
        <title>The Natural Products Discovery Center: Release of the First 8490 Sequenced Strains for Exploring Actinobacteria Biosynthetic Diversity.</title>
        <authorList>
            <person name="Kalkreuter E."/>
            <person name="Kautsar S.A."/>
            <person name="Yang D."/>
            <person name="Bader C.D."/>
            <person name="Teijaro C.N."/>
            <person name="Fluegel L."/>
            <person name="Davis C.M."/>
            <person name="Simpson J.R."/>
            <person name="Lauterbach L."/>
            <person name="Steele A.D."/>
            <person name="Gui C."/>
            <person name="Meng S."/>
            <person name="Li G."/>
            <person name="Viehrig K."/>
            <person name="Ye F."/>
            <person name="Su P."/>
            <person name="Kiefer A.F."/>
            <person name="Nichols A."/>
            <person name="Cepeda A.J."/>
            <person name="Yan W."/>
            <person name="Fan B."/>
            <person name="Jiang Y."/>
            <person name="Adhikari A."/>
            <person name="Zheng C.-J."/>
            <person name="Schuster L."/>
            <person name="Cowan T.M."/>
            <person name="Smanski M.J."/>
            <person name="Chevrette M.G."/>
            <person name="De Carvalho L.P.S."/>
            <person name="Shen B."/>
        </authorList>
    </citation>
    <scope>NUCLEOTIDE SEQUENCE [LARGE SCALE GENOMIC DNA]</scope>
    <source>
        <strain evidence="1 2">NPDC052347</strain>
    </source>
</reference>
<dbReference type="Proteomes" id="UP001552594">
    <property type="component" value="Unassembled WGS sequence"/>
</dbReference>
<evidence type="ECO:0000313" key="1">
    <source>
        <dbReference type="EMBL" id="MEV5509014.1"/>
    </source>
</evidence>
<dbReference type="EMBL" id="JBFAUK010000017">
    <property type="protein sequence ID" value="MEV5509014.1"/>
    <property type="molecule type" value="Genomic_DNA"/>
</dbReference>
<dbReference type="RefSeq" id="WP_109282063.1">
    <property type="nucleotide sequence ID" value="NZ_JBFAUK010000017.1"/>
</dbReference>
<organism evidence="1 2">
    <name type="scientific">Streptomyces orinoci</name>
    <name type="common">Streptoverticillium orinoci</name>
    <dbReference type="NCBI Taxonomy" id="67339"/>
    <lineage>
        <taxon>Bacteria</taxon>
        <taxon>Bacillati</taxon>
        <taxon>Actinomycetota</taxon>
        <taxon>Actinomycetes</taxon>
        <taxon>Kitasatosporales</taxon>
        <taxon>Streptomycetaceae</taxon>
        <taxon>Streptomyces</taxon>
    </lineage>
</organism>
<name>A0ABV3K1P8_STRON</name>
<accession>A0ABV3K1P8</accession>
<proteinExistence type="predicted"/>
<sequence length="82" mass="8921">MTHKCPCVRLALYEGPERAYLLHDPQSCPAAASGAVYDRRVHLAYVLAGQGHRPHWLAQFTALPLAAAQRIAEAASPAPRPH</sequence>